<evidence type="ECO:0000256" key="2">
    <source>
        <dbReference type="RuleBase" id="RU362080"/>
    </source>
</evidence>
<dbReference type="SUPFAM" id="SSF143120">
    <property type="entry name" value="YefM-like"/>
    <property type="match status" value="1"/>
</dbReference>
<dbReference type="PANTHER" id="PTHR33713">
    <property type="entry name" value="ANTITOXIN YAFN-RELATED"/>
    <property type="match status" value="1"/>
</dbReference>
<comment type="similarity">
    <text evidence="1 2">Belongs to the phD/YefM antitoxin family.</text>
</comment>
<name>A0A090AC57_9GAMM</name>
<dbReference type="OrthoDB" id="9802003at2"/>
<keyword evidence="4" id="KW-1185">Reference proteome</keyword>
<dbReference type="STRING" id="40754.THII_0981"/>
<dbReference type="InterPro" id="IPR051405">
    <property type="entry name" value="phD/YefM_antitoxin"/>
</dbReference>
<dbReference type="EMBL" id="AP014633">
    <property type="protein sequence ID" value="BAP55278.1"/>
    <property type="molecule type" value="Genomic_DNA"/>
</dbReference>
<dbReference type="Pfam" id="PF02604">
    <property type="entry name" value="PhdYeFM_antitox"/>
    <property type="match status" value="1"/>
</dbReference>
<comment type="function">
    <text evidence="2">Antitoxin component of a type II toxin-antitoxin (TA) system.</text>
</comment>
<sequence>MEAITYIQALQNLAVAIEKVNNDHVPIIITSENYKPVVMISLEDFNAWQETAYLLRSSANARDLLEAVEEIKAQRNLIRQDLLEEI</sequence>
<dbReference type="Gene3D" id="6.10.250.330">
    <property type="match status" value="1"/>
</dbReference>
<reference evidence="3 4" key="1">
    <citation type="journal article" date="2014" name="ISME J.">
        <title>Ecophysiology of Thioploca ingrica as revealed by the complete genome sequence supplemented with proteomic evidence.</title>
        <authorList>
            <person name="Kojima H."/>
            <person name="Ogura Y."/>
            <person name="Yamamoto N."/>
            <person name="Togashi T."/>
            <person name="Mori H."/>
            <person name="Watanabe T."/>
            <person name="Nemoto F."/>
            <person name="Kurokawa K."/>
            <person name="Hayashi T."/>
            <person name="Fukui M."/>
        </authorList>
    </citation>
    <scope>NUCLEOTIDE SEQUENCE [LARGE SCALE GENOMIC DNA]</scope>
</reference>
<evidence type="ECO:0000313" key="3">
    <source>
        <dbReference type="EMBL" id="BAP55278.1"/>
    </source>
</evidence>
<accession>A0A090AC57</accession>
<dbReference type="KEGG" id="tig:THII_0981"/>
<organism evidence="3 4">
    <name type="scientific">Thioploca ingrica</name>
    <dbReference type="NCBI Taxonomy" id="40754"/>
    <lineage>
        <taxon>Bacteria</taxon>
        <taxon>Pseudomonadati</taxon>
        <taxon>Pseudomonadota</taxon>
        <taxon>Gammaproteobacteria</taxon>
        <taxon>Thiotrichales</taxon>
        <taxon>Thiotrichaceae</taxon>
        <taxon>Thioploca</taxon>
    </lineage>
</organism>
<dbReference type="HOGENOM" id="CLU_155837_1_0_6"/>
<gene>
    <name evidence="3" type="ORF">THII_0981</name>
</gene>
<dbReference type="InterPro" id="IPR036165">
    <property type="entry name" value="YefM-like_sf"/>
</dbReference>
<dbReference type="PANTHER" id="PTHR33713:SF6">
    <property type="entry name" value="ANTITOXIN YEFM"/>
    <property type="match status" value="1"/>
</dbReference>
<evidence type="ECO:0000256" key="1">
    <source>
        <dbReference type="ARBA" id="ARBA00009981"/>
    </source>
</evidence>
<dbReference type="InterPro" id="IPR006442">
    <property type="entry name" value="Antitoxin_Phd/YefM"/>
</dbReference>
<proteinExistence type="inferred from homology"/>
<dbReference type="Gene3D" id="3.40.1620.10">
    <property type="entry name" value="YefM-like domain"/>
    <property type="match status" value="1"/>
</dbReference>
<evidence type="ECO:0000313" key="4">
    <source>
        <dbReference type="Proteomes" id="UP000031623"/>
    </source>
</evidence>
<protein>
    <recommendedName>
        <fullName evidence="2">Antitoxin</fullName>
    </recommendedName>
</protein>
<dbReference type="AlphaFoldDB" id="A0A090AC57"/>
<dbReference type="NCBIfam" id="TIGR01552">
    <property type="entry name" value="phd_fam"/>
    <property type="match status" value="1"/>
</dbReference>
<dbReference type="Proteomes" id="UP000031623">
    <property type="component" value="Chromosome"/>
</dbReference>